<proteinExistence type="predicted"/>
<dbReference type="PROSITE" id="PS51257">
    <property type="entry name" value="PROKAR_LIPOPROTEIN"/>
    <property type="match status" value="1"/>
</dbReference>
<dbReference type="Proteomes" id="UP000297195">
    <property type="component" value="Segment"/>
</dbReference>
<gene>
    <name evidence="2" type="ORF">pETSU_107</name>
</gene>
<keyword evidence="3" id="KW-1185">Reference proteome</keyword>
<feature type="transmembrane region" description="Helical" evidence="1">
    <location>
        <begin position="7"/>
        <end position="28"/>
    </location>
</feature>
<keyword evidence="1" id="KW-1133">Transmembrane helix</keyword>
<name>A0A4D6DWT7_9CAUD</name>
<evidence type="ECO:0000256" key="1">
    <source>
        <dbReference type="SAM" id="Phobius"/>
    </source>
</evidence>
<keyword evidence="1" id="KW-0472">Membrane</keyword>
<dbReference type="EMBL" id="MK689364">
    <property type="protein sequence ID" value="QBZ70688.1"/>
    <property type="molecule type" value="Genomic_DNA"/>
</dbReference>
<feature type="transmembrane region" description="Helical" evidence="1">
    <location>
        <begin position="40"/>
        <end position="61"/>
    </location>
</feature>
<organism evidence="2 3">
    <name type="scientific">Edwardsiella phage pEt-SU</name>
    <dbReference type="NCBI Taxonomy" id="2562142"/>
    <lineage>
        <taxon>Viruses</taxon>
        <taxon>Duplodnaviria</taxon>
        <taxon>Heunggongvirae</taxon>
        <taxon>Uroviricota</taxon>
        <taxon>Caudoviricetes</taxon>
        <taxon>Chimalliviridae</taxon>
        <taxon>Petsuvirus</taxon>
        <taxon>Petsuvirus pEtSU</taxon>
    </lineage>
</organism>
<keyword evidence="1" id="KW-0812">Transmembrane</keyword>
<accession>A0A4D6DWT7</accession>
<protein>
    <submittedName>
        <fullName evidence="2">Uncharacterized protein</fullName>
    </submittedName>
</protein>
<evidence type="ECO:0000313" key="3">
    <source>
        <dbReference type="Proteomes" id="UP000297195"/>
    </source>
</evidence>
<sequence length="81" mass="8944">MKIAPNWIMIVLGIILAFGCAWAVWIIYNDSRVTPNDAVGLWVLASICGVFSLIAIVGELFGGRILKAMYGDFSNRNPWGR</sequence>
<reference evidence="2 3" key="1">
    <citation type="submission" date="2019-03" db="EMBL/GenBank/DDBJ databases">
        <authorList>
            <person name="Kim S.G."/>
            <person name="Park S.C."/>
        </authorList>
    </citation>
    <scope>NUCLEOTIDE SEQUENCE [LARGE SCALE GENOMIC DNA]</scope>
</reference>
<evidence type="ECO:0000313" key="2">
    <source>
        <dbReference type="EMBL" id="QBZ70688.1"/>
    </source>
</evidence>